<organism evidence="2">
    <name type="scientific">marine metagenome</name>
    <dbReference type="NCBI Taxonomy" id="408172"/>
    <lineage>
        <taxon>unclassified sequences</taxon>
        <taxon>metagenomes</taxon>
        <taxon>ecological metagenomes</taxon>
    </lineage>
</organism>
<dbReference type="InterPro" id="IPR036866">
    <property type="entry name" value="RibonucZ/Hydroxyglut_hydro"/>
</dbReference>
<feature type="non-terminal residue" evidence="2">
    <location>
        <position position="158"/>
    </location>
</feature>
<dbReference type="EMBL" id="UINC01216226">
    <property type="protein sequence ID" value="SVE42274.1"/>
    <property type="molecule type" value="Genomic_DNA"/>
</dbReference>
<accession>A0A383DD59</accession>
<dbReference type="AlphaFoldDB" id="A0A383DD59"/>
<proteinExistence type="predicted"/>
<dbReference type="Gene3D" id="3.60.15.10">
    <property type="entry name" value="Ribonuclease Z/Hydroxyacylglutathione hydrolase-like"/>
    <property type="match status" value="1"/>
</dbReference>
<reference evidence="2" key="1">
    <citation type="submission" date="2018-05" db="EMBL/GenBank/DDBJ databases">
        <authorList>
            <person name="Lanie J.A."/>
            <person name="Ng W.-L."/>
            <person name="Kazmierczak K.M."/>
            <person name="Andrzejewski T.M."/>
            <person name="Davidsen T.M."/>
            <person name="Wayne K.J."/>
            <person name="Tettelin H."/>
            <person name="Glass J.I."/>
            <person name="Rusch D."/>
            <person name="Podicherti R."/>
            <person name="Tsui H.-C.T."/>
            <person name="Winkler M.E."/>
        </authorList>
    </citation>
    <scope>NUCLEOTIDE SEQUENCE</scope>
</reference>
<name>A0A383DD59_9ZZZZ</name>
<feature type="domain" description="Metallo-beta-lactamase" evidence="1">
    <location>
        <begin position="23"/>
        <end position="125"/>
    </location>
</feature>
<dbReference type="Pfam" id="PF00753">
    <property type="entry name" value="Lactamase_B"/>
    <property type="match status" value="1"/>
</dbReference>
<evidence type="ECO:0000313" key="2">
    <source>
        <dbReference type="EMBL" id="SVE42274.1"/>
    </source>
</evidence>
<gene>
    <name evidence="2" type="ORF">METZ01_LOCUS495128</name>
</gene>
<dbReference type="InterPro" id="IPR001279">
    <property type="entry name" value="Metallo-B-lactamas"/>
</dbReference>
<dbReference type="InterPro" id="IPR037482">
    <property type="entry name" value="ST1585_MBL-fold"/>
</dbReference>
<sequence length="158" mass="17573">MNPEIEKFADGVVTIDAGYIRKGFAASHLVIEKGHGIFVETGTSHSVNDMLLVLENEEIPRGNIDYVMVTHVYLDHAGGAGALIRELPNAMLVVHPKGARHMTDPTRLIEGTTAVYGEEKMQRLYGEIVPVPHERVLIVEDGMRLDFQGRPFYFFDGP</sequence>
<dbReference type="CDD" id="cd07726">
    <property type="entry name" value="ST1585-like_MBL-fold"/>
    <property type="match status" value="1"/>
</dbReference>
<dbReference type="SUPFAM" id="SSF56281">
    <property type="entry name" value="Metallo-hydrolase/oxidoreductase"/>
    <property type="match status" value="1"/>
</dbReference>
<protein>
    <recommendedName>
        <fullName evidence="1">Metallo-beta-lactamase domain-containing protein</fullName>
    </recommendedName>
</protein>
<evidence type="ECO:0000259" key="1">
    <source>
        <dbReference type="Pfam" id="PF00753"/>
    </source>
</evidence>